<feature type="compositionally biased region" description="Low complexity" evidence="1">
    <location>
        <begin position="108"/>
        <end position="122"/>
    </location>
</feature>
<proteinExistence type="predicted"/>
<dbReference type="AlphaFoldDB" id="A0A9Q3C9D8"/>
<protein>
    <submittedName>
        <fullName evidence="2">Uncharacterized protein</fullName>
    </submittedName>
</protein>
<accession>A0A9Q3C9D8</accession>
<dbReference type="Proteomes" id="UP000765509">
    <property type="component" value="Unassembled WGS sequence"/>
</dbReference>
<gene>
    <name evidence="2" type="ORF">O181_018215</name>
</gene>
<name>A0A9Q3C9D8_9BASI</name>
<dbReference type="EMBL" id="AVOT02005213">
    <property type="protein sequence ID" value="MBW0478500.1"/>
    <property type="molecule type" value="Genomic_DNA"/>
</dbReference>
<comment type="caution">
    <text evidence="2">The sequence shown here is derived from an EMBL/GenBank/DDBJ whole genome shotgun (WGS) entry which is preliminary data.</text>
</comment>
<organism evidence="2 3">
    <name type="scientific">Austropuccinia psidii MF-1</name>
    <dbReference type="NCBI Taxonomy" id="1389203"/>
    <lineage>
        <taxon>Eukaryota</taxon>
        <taxon>Fungi</taxon>
        <taxon>Dikarya</taxon>
        <taxon>Basidiomycota</taxon>
        <taxon>Pucciniomycotina</taxon>
        <taxon>Pucciniomycetes</taxon>
        <taxon>Pucciniales</taxon>
        <taxon>Sphaerophragmiaceae</taxon>
        <taxon>Austropuccinia</taxon>
    </lineage>
</organism>
<keyword evidence="3" id="KW-1185">Reference proteome</keyword>
<evidence type="ECO:0000256" key="1">
    <source>
        <dbReference type="SAM" id="MobiDB-lite"/>
    </source>
</evidence>
<evidence type="ECO:0000313" key="3">
    <source>
        <dbReference type="Proteomes" id="UP000765509"/>
    </source>
</evidence>
<feature type="compositionally biased region" description="Polar residues" evidence="1">
    <location>
        <begin position="97"/>
        <end position="107"/>
    </location>
</feature>
<dbReference type="OrthoDB" id="2496969at2759"/>
<feature type="region of interest" description="Disordered" evidence="1">
    <location>
        <begin position="97"/>
        <end position="122"/>
    </location>
</feature>
<evidence type="ECO:0000313" key="2">
    <source>
        <dbReference type="EMBL" id="MBW0478500.1"/>
    </source>
</evidence>
<sequence length="122" mass="14072">MYIGKIFSTQLLDDQIKDNMSFILENTLHLRTLFCGLTISPEDLIDSLIAMWVIINLPERFKMTMEVWLGKCKVEKKSPSLDDTWEVMTKFLQRSVSNTTPNNQALVSSKTNSNSNQKQQQK</sequence>
<reference evidence="2" key="1">
    <citation type="submission" date="2021-03" db="EMBL/GenBank/DDBJ databases">
        <title>Draft genome sequence of rust myrtle Austropuccinia psidii MF-1, a brazilian biotype.</title>
        <authorList>
            <person name="Quecine M.C."/>
            <person name="Pachon D.M.R."/>
            <person name="Bonatelli M.L."/>
            <person name="Correr F.H."/>
            <person name="Franceschini L.M."/>
            <person name="Leite T.F."/>
            <person name="Margarido G.R.A."/>
            <person name="Almeida C.A."/>
            <person name="Ferrarezi J.A."/>
            <person name="Labate C.A."/>
        </authorList>
    </citation>
    <scope>NUCLEOTIDE SEQUENCE</scope>
    <source>
        <strain evidence="2">MF-1</strain>
    </source>
</reference>